<dbReference type="EMBL" id="FWXF01000003">
    <property type="protein sequence ID" value="SMC20517.1"/>
    <property type="molecule type" value="Genomic_DNA"/>
</dbReference>
<dbReference type="SUPFAM" id="SSF46689">
    <property type="entry name" value="Homeodomain-like"/>
    <property type="match status" value="1"/>
</dbReference>
<evidence type="ECO:0000256" key="3">
    <source>
        <dbReference type="ARBA" id="ARBA00023015"/>
    </source>
</evidence>
<dbReference type="GO" id="GO:0005524">
    <property type="term" value="F:ATP binding"/>
    <property type="evidence" value="ECO:0007669"/>
    <property type="project" value="UniProtKB-KW"/>
</dbReference>
<dbReference type="STRING" id="1121390.SAMN02746041_00937"/>
<evidence type="ECO:0000256" key="1">
    <source>
        <dbReference type="ARBA" id="ARBA00022741"/>
    </source>
</evidence>
<dbReference type="PROSITE" id="PS50045">
    <property type="entry name" value="SIGMA54_INTERACT_4"/>
    <property type="match status" value="1"/>
</dbReference>
<organism evidence="6 7">
    <name type="scientific">Desulfacinum hydrothermale DSM 13146</name>
    <dbReference type="NCBI Taxonomy" id="1121390"/>
    <lineage>
        <taxon>Bacteria</taxon>
        <taxon>Pseudomonadati</taxon>
        <taxon>Thermodesulfobacteriota</taxon>
        <taxon>Syntrophobacteria</taxon>
        <taxon>Syntrophobacterales</taxon>
        <taxon>Syntrophobacteraceae</taxon>
        <taxon>Desulfacinum</taxon>
    </lineage>
</organism>
<dbReference type="SUPFAM" id="SSF55874">
    <property type="entry name" value="ATPase domain of HSP90 chaperone/DNA topoisomerase II/histidine kinase"/>
    <property type="match status" value="1"/>
</dbReference>
<keyword evidence="2" id="KW-0067">ATP-binding</keyword>
<protein>
    <submittedName>
        <fullName evidence="6">Regulatory protein, Fis family</fullName>
    </submittedName>
</protein>
<dbReference type="InterPro" id="IPR009057">
    <property type="entry name" value="Homeodomain-like_sf"/>
</dbReference>
<feature type="domain" description="Sigma-54 factor interaction" evidence="5">
    <location>
        <begin position="143"/>
        <end position="196"/>
    </location>
</feature>
<keyword evidence="4" id="KW-0804">Transcription</keyword>
<proteinExistence type="predicted"/>
<accession>A0A1W1X9J4</accession>
<dbReference type="PROSITE" id="PS00688">
    <property type="entry name" value="SIGMA54_INTERACT_3"/>
    <property type="match status" value="1"/>
</dbReference>
<evidence type="ECO:0000259" key="5">
    <source>
        <dbReference type="PROSITE" id="PS50045"/>
    </source>
</evidence>
<keyword evidence="3" id="KW-0805">Transcription regulation</keyword>
<keyword evidence="1" id="KW-0547">Nucleotide-binding</keyword>
<dbReference type="PANTHER" id="PTHR32071:SF57">
    <property type="entry name" value="C4-DICARBOXYLATE TRANSPORT TRANSCRIPTIONAL REGULATORY PROTEIN DCTD"/>
    <property type="match status" value="1"/>
</dbReference>
<dbReference type="Pfam" id="PF25601">
    <property type="entry name" value="AAA_lid_14"/>
    <property type="match status" value="1"/>
</dbReference>
<dbReference type="InterPro" id="IPR002197">
    <property type="entry name" value="HTH_Fis"/>
</dbReference>
<dbReference type="Gene3D" id="1.10.8.60">
    <property type="match status" value="1"/>
</dbReference>
<gene>
    <name evidence="6" type="ORF">SAMN02746041_00937</name>
</gene>
<name>A0A1W1X9J4_9BACT</name>
<dbReference type="PANTHER" id="PTHR32071">
    <property type="entry name" value="TRANSCRIPTIONAL REGULATORY PROTEIN"/>
    <property type="match status" value="1"/>
</dbReference>
<dbReference type="AlphaFoldDB" id="A0A1W1X9J4"/>
<dbReference type="InterPro" id="IPR058031">
    <property type="entry name" value="AAA_lid_NorR"/>
</dbReference>
<evidence type="ECO:0000256" key="4">
    <source>
        <dbReference type="ARBA" id="ARBA00023163"/>
    </source>
</evidence>
<dbReference type="Pfam" id="PF02954">
    <property type="entry name" value="HTH_8"/>
    <property type="match status" value="1"/>
</dbReference>
<dbReference type="RefSeq" id="WP_084056714.1">
    <property type="nucleotide sequence ID" value="NZ_FWXF01000003.1"/>
</dbReference>
<dbReference type="InterPro" id="IPR025944">
    <property type="entry name" value="Sigma_54_int_dom_CS"/>
</dbReference>
<dbReference type="GO" id="GO:0006355">
    <property type="term" value="P:regulation of DNA-templated transcription"/>
    <property type="evidence" value="ECO:0007669"/>
    <property type="project" value="InterPro"/>
</dbReference>
<dbReference type="InterPro" id="IPR036890">
    <property type="entry name" value="HATPase_C_sf"/>
</dbReference>
<evidence type="ECO:0000313" key="7">
    <source>
        <dbReference type="Proteomes" id="UP000192783"/>
    </source>
</evidence>
<dbReference type="Gene3D" id="3.30.565.10">
    <property type="entry name" value="Histidine kinase-like ATPase, C-terminal domain"/>
    <property type="match status" value="1"/>
</dbReference>
<sequence>MVPPVLPEFLELLTQLEPSAQRWAALAKALLDYLPQTPLAREAVDLTALVERSLKESLSRPDPLDPAPLQVDVDLPRQPTTILACPGPLLRAVRALLTNAVEAVQETPGKRPARISIAWGTAGASARILVEDSGPGIPSHLVEDVPLLAAAFMKRFSDEYGRDFQRISPAAVERMQAYSWPGNVRELENTIARAVALQAGPTLEDWHLPFPEEPREPSCPHQDPEPLSLREVEQRHIHKMLQRLQWNISQTARVLEIDRTTLHKKIKRYGLKPSGRPDGGLSPPLWCIATPSPPSLAPWTAAQNGRPLGMPSCGVFPHPWASPPSPSLPICRPWTADARPHPLSPGPF</sequence>
<dbReference type="InterPro" id="IPR002078">
    <property type="entry name" value="Sigma_54_int"/>
</dbReference>
<keyword evidence="7" id="KW-1185">Reference proteome</keyword>
<dbReference type="Proteomes" id="UP000192783">
    <property type="component" value="Unassembled WGS sequence"/>
</dbReference>
<reference evidence="6 7" key="1">
    <citation type="submission" date="2017-04" db="EMBL/GenBank/DDBJ databases">
        <authorList>
            <person name="Afonso C.L."/>
            <person name="Miller P.J."/>
            <person name="Scott M.A."/>
            <person name="Spackman E."/>
            <person name="Goraichik I."/>
            <person name="Dimitrov K.M."/>
            <person name="Suarez D.L."/>
            <person name="Swayne D.E."/>
        </authorList>
    </citation>
    <scope>NUCLEOTIDE SEQUENCE [LARGE SCALE GENOMIC DNA]</scope>
    <source>
        <strain evidence="6 7">DSM 13146</strain>
    </source>
</reference>
<dbReference type="GO" id="GO:0043565">
    <property type="term" value="F:sequence-specific DNA binding"/>
    <property type="evidence" value="ECO:0007669"/>
    <property type="project" value="InterPro"/>
</dbReference>
<evidence type="ECO:0000313" key="6">
    <source>
        <dbReference type="EMBL" id="SMC20517.1"/>
    </source>
</evidence>
<dbReference type="Gene3D" id="1.10.10.60">
    <property type="entry name" value="Homeodomain-like"/>
    <property type="match status" value="1"/>
</dbReference>
<dbReference type="PRINTS" id="PR01590">
    <property type="entry name" value="HTHFIS"/>
</dbReference>
<evidence type="ECO:0000256" key="2">
    <source>
        <dbReference type="ARBA" id="ARBA00022840"/>
    </source>
</evidence>